<evidence type="ECO:0000256" key="3">
    <source>
        <dbReference type="ARBA" id="ARBA00022722"/>
    </source>
</evidence>
<evidence type="ECO:0000259" key="9">
    <source>
        <dbReference type="Pfam" id="PF01850"/>
    </source>
</evidence>
<protein>
    <recommendedName>
        <fullName evidence="8">Ribonuclease VapC</fullName>
        <shortName evidence="8">RNase VapC</shortName>
        <ecNumber evidence="8">3.1.-.-</ecNumber>
    </recommendedName>
    <alternativeName>
        <fullName evidence="8">Toxin VapC</fullName>
    </alternativeName>
</protein>
<feature type="domain" description="PIN" evidence="9">
    <location>
        <begin position="1"/>
        <end position="120"/>
    </location>
</feature>
<reference evidence="10 11" key="1">
    <citation type="submission" date="2018-03" db="EMBL/GenBank/DDBJ databases">
        <title>Genomic Encyclopedia of Archaeal and Bacterial Type Strains, Phase II (KMG-II): from individual species to whole genera.</title>
        <authorList>
            <person name="Goeker M."/>
        </authorList>
    </citation>
    <scope>NUCLEOTIDE SEQUENCE [LARGE SCALE GENOMIC DNA]</scope>
    <source>
        <strain evidence="10 11">ATCC BAA-1496</strain>
    </source>
</reference>
<keyword evidence="2 8" id="KW-1277">Toxin-antitoxin system</keyword>
<evidence type="ECO:0000313" key="11">
    <source>
        <dbReference type="Proteomes" id="UP000237822"/>
    </source>
</evidence>
<comment type="similarity">
    <text evidence="7 8">Belongs to the PINc/VapC protein family.</text>
</comment>
<dbReference type="RefSeq" id="WP_106296895.1">
    <property type="nucleotide sequence ID" value="NZ_PVTI01000006.1"/>
</dbReference>
<dbReference type="SUPFAM" id="SSF88723">
    <property type="entry name" value="PIN domain-like"/>
    <property type="match status" value="1"/>
</dbReference>
<gene>
    <name evidence="8" type="primary">vapC</name>
    <name evidence="10" type="ORF">BCF74_10634</name>
</gene>
<evidence type="ECO:0000256" key="1">
    <source>
        <dbReference type="ARBA" id="ARBA00001946"/>
    </source>
</evidence>
<evidence type="ECO:0000256" key="8">
    <source>
        <dbReference type="HAMAP-Rule" id="MF_00265"/>
    </source>
</evidence>
<keyword evidence="5 8" id="KW-0378">Hydrolase</keyword>
<dbReference type="HAMAP" id="MF_00265">
    <property type="entry name" value="VapC_Nob1"/>
    <property type="match status" value="1"/>
</dbReference>
<keyword evidence="8" id="KW-0800">Toxin</keyword>
<comment type="caution">
    <text evidence="10">The sequence shown here is derived from an EMBL/GenBank/DDBJ whole genome shotgun (WGS) entry which is preliminary data.</text>
</comment>
<dbReference type="GO" id="GO:0016787">
    <property type="term" value="F:hydrolase activity"/>
    <property type="evidence" value="ECO:0007669"/>
    <property type="project" value="UniProtKB-KW"/>
</dbReference>
<sequence>MIVDTSAIIAILRQEPEADTFSHLLNDSPAVRIAAPTALETYLVAGPTRSVDVEEVLGLGIEVVAFTEEHLAVAHHAHMTYGRGSGSPARLNYGDCFSYALAKVTGEPLLFKGDDFVHTDIQSATGT</sequence>
<dbReference type="PANTHER" id="PTHR33653">
    <property type="entry name" value="RIBONUCLEASE VAPC2"/>
    <property type="match status" value="1"/>
</dbReference>
<dbReference type="EMBL" id="PVTI01000006">
    <property type="protein sequence ID" value="PRY61286.1"/>
    <property type="molecule type" value="Genomic_DNA"/>
</dbReference>
<evidence type="ECO:0000256" key="4">
    <source>
        <dbReference type="ARBA" id="ARBA00022723"/>
    </source>
</evidence>
<keyword evidence="4 8" id="KW-0479">Metal-binding</keyword>
<dbReference type="InterPro" id="IPR050556">
    <property type="entry name" value="Type_II_TA_system_RNase"/>
</dbReference>
<dbReference type="Proteomes" id="UP000237822">
    <property type="component" value="Unassembled WGS sequence"/>
</dbReference>
<dbReference type="GO" id="GO:0004540">
    <property type="term" value="F:RNA nuclease activity"/>
    <property type="evidence" value="ECO:0007669"/>
    <property type="project" value="InterPro"/>
</dbReference>
<name>A0A2T0UTN3_9MICO</name>
<dbReference type="Pfam" id="PF01850">
    <property type="entry name" value="PIN"/>
    <property type="match status" value="1"/>
</dbReference>
<feature type="binding site" evidence="8">
    <location>
        <position position="95"/>
    </location>
    <ligand>
        <name>Mg(2+)</name>
        <dbReference type="ChEBI" id="CHEBI:18420"/>
    </ligand>
</feature>
<accession>A0A2T0UTN3</accession>
<evidence type="ECO:0000256" key="7">
    <source>
        <dbReference type="ARBA" id="ARBA00038093"/>
    </source>
</evidence>
<evidence type="ECO:0000313" key="10">
    <source>
        <dbReference type="EMBL" id="PRY61286.1"/>
    </source>
</evidence>
<dbReference type="InterPro" id="IPR022907">
    <property type="entry name" value="VapC_family"/>
</dbReference>
<evidence type="ECO:0000256" key="2">
    <source>
        <dbReference type="ARBA" id="ARBA00022649"/>
    </source>
</evidence>
<feature type="binding site" evidence="8">
    <location>
        <position position="4"/>
    </location>
    <ligand>
        <name>Mg(2+)</name>
        <dbReference type="ChEBI" id="CHEBI:18420"/>
    </ligand>
</feature>
<dbReference type="AlphaFoldDB" id="A0A2T0UTN3"/>
<evidence type="ECO:0000256" key="6">
    <source>
        <dbReference type="ARBA" id="ARBA00022842"/>
    </source>
</evidence>
<dbReference type="InterPro" id="IPR002716">
    <property type="entry name" value="PIN_dom"/>
</dbReference>
<dbReference type="GO" id="GO:0000287">
    <property type="term" value="F:magnesium ion binding"/>
    <property type="evidence" value="ECO:0007669"/>
    <property type="project" value="UniProtKB-UniRule"/>
</dbReference>
<keyword evidence="3 8" id="KW-0540">Nuclease</keyword>
<proteinExistence type="inferred from homology"/>
<organism evidence="10 11">
    <name type="scientific">Knoellia remsis</name>
    <dbReference type="NCBI Taxonomy" id="407159"/>
    <lineage>
        <taxon>Bacteria</taxon>
        <taxon>Bacillati</taxon>
        <taxon>Actinomycetota</taxon>
        <taxon>Actinomycetes</taxon>
        <taxon>Micrococcales</taxon>
        <taxon>Intrasporangiaceae</taxon>
        <taxon>Knoellia</taxon>
    </lineage>
</organism>
<comment type="cofactor">
    <cofactor evidence="1 8">
        <name>Mg(2+)</name>
        <dbReference type="ChEBI" id="CHEBI:18420"/>
    </cofactor>
</comment>
<dbReference type="Gene3D" id="3.40.50.1010">
    <property type="entry name" value="5'-nuclease"/>
    <property type="match status" value="1"/>
</dbReference>
<dbReference type="OrthoDB" id="32625at2"/>
<keyword evidence="6 8" id="KW-0460">Magnesium</keyword>
<evidence type="ECO:0000256" key="5">
    <source>
        <dbReference type="ARBA" id="ARBA00022801"/>
    </source>
</evidence>
<dbReference type="CDD" id="cd09871">
    <property type="entry name" value="PIN_MtVapC28-VapC30-like"/>
    <property type="match status" value="1"/>
</dbReference>
<keyword evidence="11" id="KW-1185">Reference proteome</keyword>
<dbReference type="GO" id="GO:0090729">
    <property type="term" value="F:toxin activity"/>
    <property type="evidence" value="ECO:0007669"/>
    <property type="project" value="UniProtKB-KW"/>
</dbReference>
<dbReference type="PANTHER" id="PTHR33653:SF1">
    <property type="entry name" value="RIBONUCLEASE VAPC2"/>
    <property type="match status" value="1"/>
</dbReference>
<dbReference type="EC" id="3.1.-.-" evidence="8"/>
<dbReference type="InterPro" id="IPR029060">
    <property type="entry name" value="PIN-like_dom_sf"/>
</dbReference>
<comment type="function">
    <text evidence="8">Toxic component of a toxin-antitoxin (TA) system. An RNase.</text>
</comment>